<evidence type="ECO:0000256" key="11">
    <source>
        <dbReference type="ARBA" id="ARBA00023242"/>
    </source>
</evidence>
<feature type="region of interest" description="Disordered" evidence="15">
    <location>
        <begin position="259"/>
        <end position="296"/>
    </location>
</feature>
<dbReference type="PROSITE" id="PS51194">
    <property type="entry name" value="HELICASE_CTER"/>
    <property type="match status" value="1"/>
</dbReference>
<dbReference type="InterPro" id="IPR001161">
    <property type="entry name" value="XPB/Ssl2"/>
</dbReference>
<evidence type="ECO:0000256" key="10">
    <source>
        <dbReference type="ARBA" id="ARBA00023235"/>
    </source>
</evidence>
<comment type="catalytic activity">
    <reaction evidence="14">
        <text>ATP + H2O = ADP + phosphate + H(+)</text>
        <dbReference type="Rhea" id="RHEA:13065"/>
        <dbReference type="ChEBI" id="CHEBI:15377"/>
        <dbReference type="ChEBI" id="CHEBI:15378"/>
        <dbReference type="ChEBI" id="CHEBI:30616"/>
        <dbReference type="ChEBI" id="CHEBI:43474"/>
        <dbReference type="ChEBI" id="CHEBI:456216"/>
        <dbReference type="EC" id="5.6.2.4"/>
    </reaction>
</comment>
<reference evidence="18 19" key="1">
    <citation type="submission" date="2024-05" db="EMBL/GenBank/DDBJ databases">
        <title>A draft genome resource for the thread blight pathogen Marasmius tenuissimus strain MS-2.</title>
        <authorList>
            <person name="Yulfo-Soto G.E."/>
            <person name="Baruah I.K."/>
            <person name="Amoako-Attah I."/>
            <person name="Bukari Y."/>
            <person name="Meinhardt L.W."/>
            <person name="Bailey B.A."/>
            <person name="Cohen S.P."/>
        </authorList>
    </citation>
    <scope>NUCLEOTIDE SEQUENCE [LARGE SCALE GENOMIC DNA]</scope>
    <source>
        <strain evidence="18 19">MS-2</strain>
    </source>
</reference>
<feature type="domain" description="Helicase C-terminal" evidence="17">
    <location>
        <begin position="596"/>
        <end position="770"/>
    </location>
</feature>
<dbReference type="SUPFAM" id="SSF52540">
    <property type="entry name" value="P-loop containing nucleoside triphosphate hydrolases"/>
    <property type="match status" value="2"/>
</dbReference>
<evidence type="ECO:0000256" key="7">
    <source>
        <dbReference type="ARBA" id="ARBA00022840"/>
    </source>
</evidence>
<evidence type="ECO:0000256" key="3">
    <source>
        <dbReference type="ARBA" id="ARBA00022741"/>
    </source>
</evidence>
<keyword evidence="9" id="KW-0234">DNA repair</keyword>
<gene>
    <name evidence="18" type="primary">SSL2</name>
    <name evidence="18" type="ORF">AAF712_004995</name>
</gene>
<sequence>MSSKRPGDGAHNRPSKRPRRDNNTDSDYLQVSNEDDIIPPSPPSDSSHPLPRINLGALNRKLADAKKDSEDHLSTLDQHRRSQNRLISHLFGQQDFSALYLKPDHASRPLWISPDDGHIILEKFSPIAEQAQDFLTAISEPVSRPSFIHEYKLTAYSLYAAVSVGLQTEDIIEVLNRLSKVPVPEEIIRYIRNCTLSYGKVKLVLKHNRYFVESGHPETLQLLLKDSVIRDARIITAPTDNSIKAATFTTSKAPTKGGLVIPGTGAGAGKEGEKKGGDGNGGNGNGSTNGNGKAVAGDENLFTSVVGVEGDEIDEDDDNVHAFEVNDTKIDDVKKRCNELDYPMLEEYDFRNDTINANLDIDLKPATVIRPYQETSLSKMFGNGRARSGIIVLPCGAGKTLVGITAACTIKKSCLVLCTSSVSVMQWKQQFMLWSNVTDRQIAVFTADQKEKFAGESGIVVSTYSMVANTSNRSHESKKMMEFLTSREWGFILLDEVHVVPAAMFRRVITTIKAHSKLGLTATLVREDDKIADLNYMIGPKLYEANWMDLAAKGHIANVQCAEVWCPMTPEFYHEYLREQSRKRMLLYCMNPNKFQACQFLIKYHEDRGDKIIVFSDNVFALEAYAKRLRRLYIHGATGQVERMRILSRFQHDPQVNTIFLSKVGVRSVLFVAVVDWVFYCGKVGDTSIDLPEATCLIQISSHFGSRRQEAQRLGRILRAKRRNDEGFNAFFYSLVSKDTQEMFYSTKRQQFLIDQGYAFKVITKLDGLEKLPELVYRTRDEQIELLQSVLIANENDADLGSDIRAVEGDLAGTVTSKDFGPVSGRFPRTERTTGSLGALSGASHMAYMEQNRSANKTLAKTVAAGAGAGGAPARHKLFAKRERDKVAMRKEAKASGSTG</sequence>
<comment type="subcellular location">
    <subcellularLocation>
        <location evidence="1">Nucleus</location>
    </subcellularLocation>
</comment>
<dbReference type="InterPro" id="IPR050615">
    <property type="entry name" value="ATP-dep_DNA_Helicase"/>
</dbReference>
<dbReference type="InterPro" id="IPR006935">
    <property type="entry name" value="Helicase/UvrB_N"/>
</dbReference>
<evidence type="ECO:0000256" key="6">
    <source>
        <dbReference type="ARBA" id="ARBA00022806"/>
    </source>
</evidence>
<feature type="compositionally biased region" description="Gly residues" evidence="15">
    <location>
        <begin position="278"/>
        <end position="289"/>
    </location>
</feature>
<evidence type="ECO:0000256" key="5">
    <source>
        <dbReference type="ARBA" id="ARBA00022801"/>
    </source>
</evidence>
<evidence type="ECO:0000256" key="4">
    <source>
        <dbReference type="ARBA" id="ARBA00022763"/>
    </source>
</evidence>
<dbReference type="Proteomes" id="UP001437256">
    <property type="component" value="Unassembled WGS sequence"/>
</dbReference>
<keyword evidence="5 18" id="KW-0378">Hydrolase</keyword>
<evidence type="ECO:0000256" key="1">
    <source>
        <dbReference type="ARBA" id="ARBA00004123"/>
    </source>
</evidence>
<evidence type="ECO:0000256" key="9">
    <source>
        <dbReference type="ARBA" id="ARBA00023204"/>
    </source>
</evidence>
<feature type="region of interest" description="Disordered" evidence="15">
    <location>
        <begin position="1"/>
        <end position="52"/>
    </location>
</feature>
<dbReference type="InterPro" id="IPR032830">
    <property type="entry name" value="XPB/Ssl2_N"/>
</dbReference>
<evidence type="ECO:0000256" key="2">
    <source>
        <dbReference type="ARBA" id="ARBA00006637"/>
    </source>
</evidence>
<dbReference type="SMART" id="SM00487">
    <property type="entry name" value="DEXDc"/>
    <property type="match status" value="1"/>
</dbReference>
<evidence type="ECO:0000256" key="12">
    <source>
        <dbReference type="ARBA" id="ARBA00034617"/>
    </source>
</evidence>
<dbReference type="EC" id="5.6.2.4" evidence="13"/>
<keyword evidence="3" id="KW-0547">Nucleotide-binding</keyword>
<keyword evidence="11" id="KW-0539">Nucleus</keyword>
<keyword evidence="10" id="KW-0413">Isomerase</keyword>
<name>A0ABR3A5K5_9AGAR</name>
<evidence type="ECO:0000256" key="8">
    <source>
        <dbReference type="ARBA" id="ARBA00023125"/>
    </source>
</evidence>
<keyword evidence="8" id="KW-0238">DNA-binding</keyword>
<dbReference type="InterPro" id="IPR014001">
    <property type="entry name" value="Helicase_ATP-bd"/>
</dbReference>
<dbReference type="InterPro" id="IPR001650">
    <property type="entry name" value="Helicase_C-like"/>
</dbReference>
<evidence type="ECO:0000256" key="13">
    <source>
        <dbReference type="ARBA" id="ARBA00034808"/>
    </source>
</evidence>
<dbReference type="NCBIfam" id="TIGR00603">
    <property type="entry name" value="rad25"/>
    <property type="match status" value="1"/>
</dbReference>
<dbReference type="InterPro" id="IPR027417">
    <property type="entry name" value="P-loop_NTPase"/>
</dbReference>
<evidence type="ECO:0000259" key="16">
    <source>
        <dbReference type="PROSITE" id="PS51192"/>
    </source>
</evidence>
<evidence type="ECO:0000256" key="15">
    <source>
        <dbReference type="SAM" id="MobiDB-lite"/>
    </source>
</evidence>
<dbReference type="GO" id="GO:0003678">
    <property type="term" value="F:DNA helicase activity"/>
    <property type="evidence" value="ECO:0007669"/>
    <property type="project" value="UniProtKB-EC"/>
</dbReference>
<organism evidence="18 19">
    <name type="scientific">Marasmius tenuissimus</name>
    <dbReference type="NCBI Taxonomy" id="585030"/>
    <lineage>
        <taxon>Eukaryota</taxon>
        <taxon>Fungi</taxon>
        <taxon>Dikarya</taxon>
        <taxon>Basidiomycota</taxon>
        <taxon>Agaricomycotina</taxon>
        <taxon>Agaricomycetes</taxon>
        <taxon>Agaricomycetidae</taxon>
        <taxon>Agaricales</taxon>
        <taxon>Marasmiineae</taxon>
        <taxon>Marasmiaceae</taxon>
        <taxon>Marasmius</taxon>
    </lineage>
</organism>
<keyword evidence="19" id="KW-1185">Reference proteome</keyword>
<evidence type="ECO:0000313" key="18">
    <source>
        <dbReference type="EMBL" id="KAL0067827.1"/>
    </source>
</evidence>
<comment type="caution">
    <text evidence="18">The sequence shown here is derived from an EMBL/GenBank/DDBJ whole genome shotgun (WGS) entry which is preliminary data.</text>
</comment>
<comment type="similarity">
    <text evidence="2">Belongs to the helicase family. RAD25/XPB subfamily.</text>
</comment>
<proteinExistence type="inferred from homology"/>
<feature type="compositionally biased region" description="Basic and acidic residues" evidence="15">
    <location>
        <begin position="1"/>
        <end position="11"/>
    </location>
</feature>
<dbReference type="Gene3D" id="3.40.50.300">
    <property type="entry name" value="P-loop containing nucleotide triphosphate hydrolases"/>
    <property type="match status" value="3"/>
</dbReference>
<feature type="domain" description="Helicase ATP-binding" evidence="16">
    <location>
        <begin position="380"/>
        <end position="542"/>
    </location>
</feature>
<dbReference type="EMBL" id="JBBXMP010000022">
    <property type="protein sequence ID" value="KAL0067827.1"/>
    <property type="molecule type" value="Genomic_DNA"/>
</dbReference>
<dbReference type="PROSITE" id="PS51192">
    <property type="entry name" value="HELICASE_ATP_BIND_1"/>
    <property type="match status" value="1"/>
</dbReference>
<keyword evidence="4" id="KW-0227">DNA damage</keyword>
<dbReference type="CDD" id="cd18029">
    <property type="entry name" value="DEXHc_XPB"/>
    <property type="match status" value="1"/>
</dbReference>
<dbReference type="PANTHER" id="PTHR11274">
    <property type="entry name" value="RAD25/XP-B DNA REPAIR HELICASE"/>
    <property type="match status" value="1"/>
</dbReference>
<accession>A0ABR3A5K5</accession>
<evidence type="ECO:0000313" key="19">
    <source>
        <dbReference type="Proteomes" id="UP001437256"/>
    </source>
</evidence>
<dbReference type="GO" id="GO:0016787">
    <property type="term" value="F:hydrolase activity"/>
    <property type="evidence" value="ECO:0007669"/>
    <property type="project" value="UniProtKB-KW"/>
</dbReference>
<dbReference type="CDD" id="cd18789">
    <property type="entry name" value="SF2_C_XPB"/>
    <property type="match status" value="1"/>
</dbReference>
<evidence type="ECO:0000256" key="14">
    <source>
        <dbReference type="ARBA" id="ARBA00048988"/>
    </source>
</evidence>
<dbReference type="PANTHER" id="PTHR11274:SF0">
    <property type="entry name" value="GENERAL TRANSCRIPTION AND DNA REPAIR FACTOR IIH HELICASE SUBUNIT XPB"/>
    <property type="match status" value="1"/>
</dbReference>
<dbReference type="Pfam" id="PF13625">
    <property type="entry name" value="Helicase_C_3"/>
    <property type="match status" value="1"/>
</dbReference>
<protein>
    <recommendedName>
        <fullName evidence="13">DNA 3'-5' helicase</fullName>
        <ecNumber evidence="13">5.6.2.4</ecNumber>
    </recommendedName>
</protein>
<dbReference type="Pfam" id="PF16203">
    <property type="entry name" value="ERCC3_RAD25_C"/>
    <property type="match status" value="2"/>
</dbReference>
<keyword evidence="7" id="KW-0067">ATP-binding</keyword>
<dbReference type="SMART" id="SM00490">
    <property type="entry name" value="HELICc"/>
    <property type="match status" value="1"/>
</dbReference>
<dbReference type="Pfam" id="PF04851">
    <property type="entry name" value="ResIII"/>
    <property type="match status" value="1"/>
</dbReference>
<comment type="catalytic activity">
    <reaction evidence="12">
        <text>Couples ATP hydrolysis with the unwinding of duplex DNA by translocating in the 3'-5' direction.</text>
        <dbReference type="EC" id="5.6.2.4"/>
    </reaction>
</comment>
<keyword evidence="6 18" id="KW-0347">Helicase</keyword>
<dbReference type="InterPro" id="IPR032438">
    <property type="entry name" value="ERCC3_RAD25_C"/>
</dbReference>
<dbReference type="PRINTS" id="PR00851">
    <property type="entry name" value="XRODRMPGMNTB"/>
</dbReference>
<evidence type="ECO:0000259" key="17">
    <source>
        <dbReference type="PROSITE" id="PS51194"/>
    </source>
</evidence>